<keyword evidence="2 3" id="KW-0812">Transmembrane</keyword>
<feature type="transmembrane region" description="Helical" evidence="2">
    <location>
        <begin position="85"/>
        <end position="104"/>
    </location>
</feature>
<protein>
    <submittedName>
        <fullName evidence="3">Transmembrane protein, putative</fullName>
    </submittedName>
</protein>
<gene>
    <name evidence="3" type="ORF">BSAL_84120</name>
</gene>
<feature type="non-terminal residue" evidence="3">
    <location>
        <position position="285"/>
    </location>
</feature>
<dbReference type="EMBL" id="CYKH01000960">
    <property type="protein sequence ID" value="CUG73058.1"/>
    <property type="molecule type" value="Genomic_DNA"/>
</dbReference>
<evidence type="ECO:0000313" key="4">
    <source>
        <dbReference type="Proteomes" id="UP000051952"/>
    </source>
</evidence>
<dbReference type="Proteomes" id="UP000051952">
    <property type="component" value="Unassembled WGS sequence"/>
</dbReference>
<feature type="region of interest" description="Disordered" evidence="1">
    <location>
        <begin position="1"/>
        <end position="24"/>
    </location>
</feature>
<keyword evidence="2" id="KW-1133">Transmembrane helix</keyword>
<organism evidence="3 4">
    <name type="scientific">Bodo saltans</name>
    <name type="common">Flagellated protozoan</name>
    <dbReference type="NCBI Taxonomy" id="75058"/>
    <lineage>
        <taxon>Eukaryota</taxon>
        <taxon>Discoba</taxon>
        <taxon>Euglenozoa</taxon>
        <taxon>Kinetoplastea</taxon>
        <taxon>Metakinetoplastina</taxon>
        <taxon>Eubodonida</taxon>
        <taxon>Bodonidae</taxon>
        <taxon>Bodo</taxon>
    </lineage>
</organism>
<accession>A0A0S4J709</accession>
<keyword evidence="4" id="KW-1185">Reference proteome</keyword>
<dbReference type="AlphaFoldDB" id="A0A0S4J709"/>
<sequence>MQALRNMISSKQHHASHNLEDETNQNSGAPIIASASSKSIRRLMAVIAVSAFLYFLSTEVLMMSMDVFRVPGGSPTEVKGVAAKPANNFVFATGALPFVLMFSFGNPKSQRRVLLLALSVIASVVLMICTASYLQLLCAYSAKDMAQLCDLALEIQSDVEHTFGAKKLWIIKGNLLAVARKQSDINYLIANDHDFDYCGAPELFDDEKLVKHLQSKGMMFERGVINERGTRKVTVFPHNLPLYKYHSGPPMVDIDECDVPTELLPVEGCNKGTFYISNKWEEWLN</sequence>
<evidence type="ECO:0000256" key="2">
    <source>
        <dbReference type="SAM" id="Phobius"/>
    </source>
</evidence>
<keyword evidence="2" id="KW-0472">Membrane</keyword>
<proteinExistence type="predicted"/>
<feature type="transmembrane region" description="Helical" evidence="2">
    <location>
        <begin position="43"/>
        <end position="65"/>
    </location>
</feature>
<reference evidence="4" key="1">
    <citation type="submission" date="2015-09" db="EMBL/GenBank/DDBJ databases">
        <authorList>
            <consortium name="Pathogen Informatics"/>
        </authorList>
    </citation>
    <scope>NUCLEOTIDE SEQUENCE [LARGE SCALE GENOMIC DNA]</scope>
    <source>
        <strain evidence="4">Lake Konstanz</strain>
    </source>
</reference>
<feature type="transmembrane region" description="Helical" evidence="2">
    <location>
        <begin position="113"/>
        <end position="134"/>
    </location>
</feature>
<evidence type="ECO:0000256" key="1">
    <source>
        <dbReference type="SAM" id="MobiDB-lite"/>
    </source>
</evidence>
<name>A0A0S4J709_BODSA</name>
<dbReference type="VEuPathDB" id="TriTrypDB:BSAL_84120"/>
<evidence type="ECO:0000313" key="3">
    <source>
        <dbReference type="EMBL" id="CUG73058.1"/>
    </source>
</evidence>